<feature type="domain" description="Isochorismatase-like" evidence="2">
    <location>
        <begin position="11"/>
        <end position="180"/>
    </location>
</feature>
<keyword evidence="1 3" id="KW-0378">Hydrolase</keyword>
<evidence type="ECO:0000313" key="3">
    <source>
        <dbReference type="EMBL" id="QQR38671.1"/>
    </source>
</evidence>
<evidence type="ECO:0000259" key="2">
    <source>
        <dbReference type="Pfam" id="PF00857"/>
    </source>
</evidence>
<dbReference type="InterPro" id="IPR036380">
    <property type="entry name" value="Isochorismatase-like_sf"/>
</dbReference>
<dbReference type="InterPro" id="IPR000868">
    <property type="entry name" value="Isochorismatase-like_dom"/>
</dbReference>
<dbReference type="GO" id="GO:0016787">
    <property type="term" value="F:hydrolase activity"/>
    <property type="evidence" value="ECO:0007669"/>
    <property type="project" value="UniProtKB-KW"/>
</dbReference>
<dbReference type="InterPro" id="IPR050272">
    <property type="entry name" value="Isochorismatase-like_hydrls"/>
</dbReference>
<dbReference type="RefSeq" id="WP_201631338.1">
    <property type="nucleotide sequence ID" value="NZ_CP068046.1"/>
</dbReference>
<dbReference type="PANTHER" id="PTHR43540:SF6">
    <property type="entry name" value="ISOCHORISMATASE-LIKE DOMAIN-CONTAINING PROTEIN"/>
    <property type="match status" value="1"/>
</dbReference>
<dbReference type="PANTHER" id="PTHR43540">
    <property type="entry name" value="PEROXYUREIDOACRYLATE/UREIDOACRYLATE AMIDOHYDROLASE-RELATED"/>
    <property type="match status" value="1"/>
</dbReference>
<dbReference type="Pfam" id="PF00857">
    <property type="entry name" value="Isochorismatase"/>
    <property type="match status" value="1"/>
</dbReference>
<evidence type="ECO:0000256" key="1">
    <source>
        <dbReference type="ARBA" id="ARBA00022801"/>
    </source>
</evidence>
<organism evidence="3 4">
    <name type="scientific">Devosia rhizoryzae</name>
    <dbReference type="NCBI Taxonomy" id="2774137"/>
    <lineage>
        <taxon>Bacteria</taxon>
        <taxon>Pseudomonadati</taxon>
        <taxon>Pseudomonadota</taxon>
        <taxon>Alphaproteobacteria</taxon>
        <taxon>Hyphomicrobiales</taxon>
        <taxon>Devosiaceae</taxon>
        <taxon>Devosia</taxon>
    </lineage>
</organism>
<dbReference type="EMBL" id="CP068046">
    <property type="protein sequence ID" value="QQR38671.1"/>
    <property type="molecule type" value="Genomic_DNA"/>
</dbReference>
<accession>A0ABX7C372</accession>
<keyword evidence="4" id="KW-1185">Reference proteome</keyword>
<dbReference type="Gene3D" id="3.40.50.850">
    <property type="entry name" value="Isochorismatase-like"/>
    <property type="match status" value="1"/>
</dbReference>
<proteinExistence type="predicted"/>
<sequence length="201" mass="22706">MSTADISPNWAHICVDMQAMFGGDSPWSAPWMERVLPAVEALFDRAPHRTIFTRFLPPETPEQAHGAWQDYYRHWSNMTRSQQPPELLDLVPSLRSFVPPGRVFDKPIYSPWLSGNLHHILRAENVDTLVISGGETDVCVLSTVMGAIDLGYRVVLPVDALYGSADETHEAILSIYRSRFQFQLVITSVADLLDVWRNEAL</sequence>
<reference evidence="3 4" key="1">
    <citation type="submission" date="2021-01" db="EMBL/GenBank/DDBJ databases">
        <title>Genome seq and assembly of Devosia sp. LEGU1.</title>
        <authorList>
            <person name="Chhetri G."/>
        </authorList>
    </citation>
    <scope>NUCLEOTIDE SEQUENCE [LARGE SCALE GENOMIC DNA]</scope>
    <source>
        <strain evidence="3 4">LEGU1</strain>
    </source>
</reference>
<evidence type="ECO:0000313" key="4">
    <source>
        <dbReference type="Proteomes" id="UP000595857"/>
    </source>
</evidence>
<name>A0ABX7C372_9HYPH</name>
<dbReference type="Proteomes" id="UP000595857">
    <property type="component" value="Chromosome"/>
</dbReference>
<gene>
    <name evidence="3" type="ORF">JI748_12975</name>
</gene>
<dbReference type="CDD" id="cd00431">
    <property type="entry name" value="cysteine_hydrolases"/>
    <property type="match status" value="1"/>
</dbReference>
<dbReference type="SUPFAM" id="SSF52499">
    <property type="entry name" value="Isochorismatase-like hydrolases"/>
    <property type="match status" value="1"/>
</dbReference>
<protein>
    <submittedName>
        <fullName evidence="3">Cysteine hydrolase</fullName>
    </submittedName>
</protein>